<keyword evidence="2" id="KW-1185">Reference proteome</keyword>
<evidence type="ECO:0000313" key="1">
    <source>
        <dbReference type="EMBL" id="AXY21152.1"/>
    </source>
</evidence>
<protein>
    <submittedName>
        <fullName evidence="1">Uncharacterized protein</fullName>
    </submittedName>
</protein>
<dbReference type="Proteomes" id="UP000264120">
    <property type="component" value="Chromosome"/>
</dbReference>
<name>A0A347W8F9_9PROT</name>
<evidence type="ECO:0000313" key="2">
    <source>
        <dbReference type="Proteomes" id="UP000264120"/>
    </source>
</evidence>
<gene>
    <name evidence="1" type="ORF">CD178_00333</name>
</gene>
<proteinExistence type="predicted"/>
<sequence length="158" mass="17458">MKGHFLPADRLFSLPAPPSASGGDDGCGLPLPPAIEALRRNGIIAPHHIAAARFWAADYRIGVMGQEDPQLDRTSCGLSHRPLNGRRGSINRYRYIHGIIGYRYERILIAALIHGRPAREETSRVVPATPQHMDGVLALLLDMLTRHYDAMPGHLWEG</sequence>
<organism evidence="1 2">
    <name type="scientific">Komagataeibacter saccharivorans</name>
    <dbReference type="NCBI Taxonomy" id="265959"/>
    <lineage>
        <taxon>Bacteria</taxon>
        <taxon>Pseudomonadati</taxon>
        <taxon>Pseudomonadota</taxon>
        <taxon>Alphaproteobacteria</taxon>
        <taxon>Acetobacterales</taxon>
        <taxon>Acetobacteraceae</taxon>
        <taxon>Komagataeibacter</taxon>
    </lineage>
</organism>
<dbReference type="EMBL" id="CP023036">
    <property type="protein sequence ID" value="AXY21152.1"/>
    <property type="molecule type" value="Genomic_DNA"/>
</dbReference>
<reference evidence="1 2" key="1">
    <citation type="submission" date="2017-08" db="EMBL/GenBank/DDBJ databases">
        <title>Complete genome sequence of Gluconacetobacter saccharivorans CV1 isolated from Fermented Vinegar.</title>
        <authorList>
            <person name="Kim S.-Y."/>
        </authorList>
    </citation>
    <scope>NUCLEOTIDE SEQUENCE [LARGE SCALE GENOMIC DNA]</scope>
    <source>
        <strain evidence="1 2">CV1</strain>
    </source>
</reference>
<dbReference type="AlphaFoldDB" id="A0A347W8F9"/>
<dbReference type="KEGG" id="ksc:CD178_00333"/>
<accession>A0A347W8F9</accession>